<evidence type="ECO:0008006" key="3">
    <source>
        <dbReference type="Google" id="ProtNLM"/>
    </source>
</evidence>
<accession>A0A9X3C3J8</accession>
<sequence length="130" mass="13781">MIRTVRLWTGEDGRSHFEAGHIDLAPGPNSEQVSNGFDVVHSSFSQTGSGGSLGWHTAPTRQLVVTLGGTPSVTTPDGRSVRLGPGDVMLAEDTTGSGHRWQLEEGGQPWQRLYVVLGEGADVPFIAAES</sequence>
<evidence type="ECO:0000313" key="1">
    <source>
        <dbReference type="EMBL" id="MCV7424508.1"/>
    </source>
</evidence>
<dbReference type="SUPFAM" id="SSF51182">
    <property type="entry name" value="RmlC-like cupins"/>
    <property type="match status" value="1"/>
</dbReference>
<gene>
    <name evidence="1" type="ORF">H7K45_28590</name>
</gene>
<keyword evidence="2" id="KW-1185">Reference proteome</keyword>
<proteinExistence type="predicted"/>
<reference evidence="1" key="1">
    <citation type="submission" date="2020-07" db="EMBL/GenBank/DDBJ databases">
        <authorList>
            <person name="Pettersson B.M.F."/>
            <person name="Behra P.R.K."/>
            <person name="Ramesh M."/>
            <person name="Das S."/>
            <person name="Dasgupta S."/>
            <person name="Kirsebom L.A."/>
        </authorList>
    </citation>
    <scope>NUCLEOTIDE SEQUENCE</scope>
    <source>
        <strain evidence="1">DSM 44838</strain>
    </source>
</reference>
<dbReference type="Gene3D" id="2.60.120.10">
    <property type="entry name" value="Jelly Rolls"/>
    <property type="match status" value="1"/>
</dbReference>
<dbReference type="InterPro" id="IPR014710">
    <property type="entry name" value="RmlC-like_jellyroll"/>
</dbReference>
<comment type="caution">
    <text evidence="1">The sequence shown here is derived from an EMBL/GenBank/DDBJ whole genome shotgun (WGS) entry which is preliminary data.</text>
</comment>
<name>A0A9X3C3J8_9MYCO</name>
<dbReference type="Proteomes" id="UP001141629">
    <property type="component" value="Unassembled WGS sequence"/>
</dbReference>
<dbReference type="EMBL" id="JACKVK010000015">
    <property type="protein sequence ID" value="MCV7424508.1"/>
    <property type="molecule type" value="Genomic_DNA"/>
</dbReference>
<reference evidence="1" key="2">
    <citation type="journal article" date="2022" name="BMC Genomics">
        <title>Comparative genome analysis of mycobacteria focusing on tRNA and non-coding RNA.</title>
        <authorList>
            <person name="Behra P.R.K."/>
            <person name="Pettersson B.M.F."/>
            <person name="Ramesh M."/>
            <person name="Das S."/>
            <person name="Dasgupta S."/>
            <person name="Kirsebom L.A."/>
        </authorList>
    </citation>
    <scope>NUCLEOTIDE SEQUENCE</scope>
    <source>
        <strain evidence="1">DSM 44838</strain>
    </source>
</reference>
<evidence type="ECO:0000313" key="2">
    <source>
        <dbReference type="Proteomes" id="UP001141629"/>
    </source>
</evidence>
<organism evidence="1 2">
    <name type="scientific">Mycobacterium yunnanensis</name>
    <dbReference type="NCBI Taxonomy" id="368477"/>
    <lineage>
        <taxon>Bacteria</taxon>
        <taxon>Bacillati</taxon>
        <taxon>Actinomycetota</taxon>
        <taxon>Actinomycetes</taxon>
        <taxon>Mycobacteriales</taxon>
        <taxon>Mycobacteriaceae</taxon>
        <taxon>Mycobacterium</taxon>
    </lineage>
</organism>
<protein>
    <recommendedName>
        <fullName evidence="3">Cupin domain-containing protein</fullName>
    </recommendedName>
</protein>
<dbReference type="InterPro" id="IPR011051">
    <property type="entry name" value="RmlC_Cupin_sf"/>
</dbReference>
<dbReference type="AlphaFoldDB" id="A0A9X3C3J8"/>